<organism evidence="2 3">
    <name type="scientific">Isosphaera pallida (strain ATCC 43644 / DSM 9630 / IS1B)</name>
    <dbReference type="NCBI Taxonomy" id="575540"/>
    <lineage>
        <taxon>Bacteria</taxon>
        <taxon>Pseudomonadati</taxon>
        <taxon>Planctomycetota</taxon>
        <taxon>Planctomycetia</taxon>
        <taxon>Isosphaerales</taxon>
        <taxon>Isosphaeraceae</taxon>
        <taxon>Isosphaera</taxon>
    </lineage>
</organism>
<dbReference type="InterPro" id="IPR011659">
    <property type="entry name" value="WD40"/>
</dbReference>
<protein>
    <submittedName>
        <fullName evidence="2">WD40-like beta Propeller containing protein</fullName>
    </submittedName>
</protein>
<dbReference type="PANTHER" id="PTHR36842:SF1">
    <property type="entry name" value="PROTEIN TOLB"/>
    <property type="match status" value="1"/>
</dbReference>
<dbReference type="OrthoDB" id="108903at2"/>
<evidence type="ECO:0000256" key="1">
    <source>
        <dbReference type="ARBA" id="ARBA00009820"/>
    </source>
</evidence>
<sequence>MRSRSLWFVVAWLGLGTWGGIPTAADEVILPSPKFNPAEARHLTNIRQVTYGFAKAGEGYFSPDGSRIIFQAAPQGKEDYQIYVAELKPDAQPKMVSTGRGKCTCAFFHPDGQSIIFASSHLDPKLDQPAEPRAKSPAYSRDARYRWDFDEWMEIFRADLEGGNLVRLTDAPGYDAEGSYSPDGKSIVFTSFRDGDAEIYIMDADGRNPRRITHAPGYDGGPFFSPDGKRIIYRSDRKGNDLLQIFDNSVEGDDERQLTSNDAVNWGPYYHPDGEFFVYSTSIHGHQNYEVYMQSLKTGAMTRLTYVEGFDGLPVFSPDGRKLMWTSKGRTADNTSQLFIADFSLEPLPLTEKAEADEANHSTRD</sequence>
<dbReference type="Pfam" id="PF26549">
    <property type="entry name" value="Tricorn_N"/>
    <property type="match status" value="1"/>
</dbReference>
<dbReference type="eggNOG" id="COG0823">
    <property type="taxonomic scope" value="Bacteria"/>
</dbReference>
<dbReference type="RefSeq" id="WP_013563118.1">
    <property type="nucleotide sequence ID" value="NC_014962.1"/>
</dbReference>
<dbReference type="InParanoid" id="E8QWE2"/>
<dbReference type="STRING" id="575540.Isop_0232"/>
<reference evidence="2 3" key="2">
    <citation type="journal article" date="2011" name="Stand. Genomic Sci.">
        <title>Complete genome sequence of Isosphaera pallida type strain (IS1B).</title>
        <authorList>
            <consortium name="US DOE Joint Genome Institute (JGI-PGF)"/>
            <person name="Goker M."/>
            <person name="Cleland D."/>
            <person name="Saunders E."/>
            <person name="Lapidus A."/>
            <person name="Nolan M."/>
            <person name="Lucas S."/>
            <person name="Hammon N."/>
            <person name="Deshpande S."/>
            <person name="Cheng J.F."/>
            <person name="Tapia R."/>
            <person name="Han C."/>
            <person name="Goodwin L."/>
            <person name="Pitluck S."/>
            <person name="Liolios K."/>
            <person name="Pagani I."/>
            <person name="Ivanova N."/>
            <person name="Mavromatis K."/>
            <person name="Pati A."/>
            <person name="Chen A."/>
            <person name="Palaniappan K."/>
            <person name="Land M."/>
            <person name="Hauser L."/>
            <person name="Chang Y.J."/>
            <person name="Jeffries C.D."/>
            <person name="Detter J.C."/>
            <person name="Beck B."/>
            <person name="Woyke T."/>
            <person name="Bristow J."/>
            <person name="Eisen J.A."/>
            <person name="Markowitz V."/>
            <person name="Hugenholtz P."/>
            <person name="Kyrpides N.C."/>
            <person name="Klenk H.P."/>
        </authorList>
    </citation>
    <scope>NUCLEOTIDE SEQUENCE [LARGE SCALE GENOMIC DNA]</scope>
    <source>
        <strain evidence="3">ATCC 43644 / DSM 9630 / IS1B</strain>
    </source>
</reference>
<gene>
    <name evidence="2" type="ordered locus">Isop_0232</name>
</gene>
<dbReference type="SUPFAM" id="SSF82171">
    <property type="entry name" value="DPP6 N-terminal domain-like"/>
    <property type="match status" value="1"/>
</dbReference>
<dbReference type="Pfam" id="PF07676">
    <property type="entry name" value="PD40"/>
    <property type="match status" value="3"/>
</dbReference>
<dbReference type="Gene3D" id="2.120.10.30">
    <property type="entry name" value="TolB, C-terminal domain"/>
    <property type="match status" value="3"/>
</dbReference>
<evidence type="ECO:0000313" key="3">
    <source>
        <dbReference type="Proteomes" id="UP000008631"/>
    </source>
</evidence>
<dbReference type="HOGENOM" id="CLU_048333_0_0_0"/>
<proteinExistence type="inferred from homology"/>
<accession>E8QWE2</accession>
<dbReference type="PANTHER" id="PTHR36842">
    <property type="entry name" value="PROTEIN TOLB HOMOLOG"/>
    <property type="match status" value="1"/>
</dbReference>
<reference key="1">
    <citation type="submission" date="2010-11" db="EMBL/GenBank/DDBJ databases">
        <title>The complete sequence of chromosome of Isophaera pallida ATCC 43644.</title>
        <authorList>
            <consortium name="US DOE Joint Genome Institute (JGI-PGF)"/>
            <person name="Lucas S."/>
            <person name="Copeland A."/>
            <person name="Lapidus A."/>
            <person name="Bruce D."/>
            <person name="Goodwin L."/>
            <person name="Pitluck S."/>
            <person name="Kyrpides N."/>
            <person name="Mavromatis K."/>
            <person name="Pagani I."/>
            <person name="Ivanova N."/>
            <person name="Saunders E."/>
            <person name="Brettin T."/>
            <person name="Detter J.C."/>
            <person name="Han C."/>
            <person name="Tapia R."/>
            <person name="Land M."/>
            <person name="Hauser L."/>
            <person name="Markowitz V."/>
            <person name="Cheng J.-F."/>
            <person name="Hugenholtz P."/>
            <person name="Woyke T."/>
            <person name="Wu D."/>
            <person name="Eisen J.A."/>
        </authorList>
    </citation>
    <scope>NUCLEOTIDE SEQUENCE</scope>
    <source>
        <strain>ATCC 43644</strain>
    </source>
</reference>
<keyword evidence="3" id="KW-1185">Reference proteome</keyword>
<dbReference type="InterPro" id="IPR011042">
    <property type="entry name" value="6-blade_b-propeller_TolB-like"/>
</dbReference>
<dbReference type="Proteomes" id="UP000008631">
    <property type="component" value="Chromosome"/>
</dbReference>
<comment type="similarity">
    <text evidence="1">Belongs to the TolB family.</text>
</comment>
<evidence type="ECO:0000313" key="2">
    <source>
        <dbReference type="EMBL" id="ADV60829.1"/>
    </source>
</evidence>
<dbReference type="EMBL" id="CP002353">
    <property type="protein sequence ID" value="ADV60829.1"/>
    <property type="molecule type" value="Genomic_DNA"/>
</dbReference>
<name>E8QWE2_ISOPI</name>
<dbReference type="AlphaFoldDB" id="E8QWE2"/>
<dbReference type="KEGG" id="ipa:Isop_0232"/>